<keyword evidence="6" id="KW-0206">Cytoskeleton</keyword>
<keyword evidence="5" id="KW-0802">TPR repeat</keyword>
<dbReference type="SUPFAM" id="SSF48452">
    <property type="entry name" value="TPR-like"/>
    <property type="match status" value="1"/>
</dbReference>
<reference evidence="9 10" key="2">
    <citation type="submission" date="2018-11" db="EMBL/GenBank/DDBJ databases">
        <authorList>
            <consortium name="Pathogen Informatics"/>
        </authorList>
    </citation>
    <scope>NUCLEOTIDE SEQUENCE [LARGE SCALE GENOMIC DNA]</scope>
</reference>
<protein>
    <recommendedName>
        <fullName evidence="7">Regulator of microtubule dynamics protein 1</fullName>
    </recommendedName>
    <alternativeName>
        <fullName evidence="8">Protein FAM82B</fullName>
    </alternativeName>
</protein>
<dbReference type="Pfam" id="PF21033">
    <property type="entry name" value="RMD1-3"/>
    <property type="match status" value="1"/>
</dbReference>
<gene>
    <name evidence="9" type="ORF">HDID_LOCUS881</name>
</gene>
<evidence type="ECO:0000313" key="11">
    <source>
        <dbReference type="WBParaSite" id="HDID_0000088001-mRNA-1"/>
    </source>
</evidence>
<evidence type="ECO:0000256" key="6">
    <source>
        <dbReference type="ARBA" id="ARBA00023212"/>
    </source>
</evidence>
<dbReference type="GO" id="GO:0097431">
    <property type="term" value="C:mitotic spindle pole"/>
    <property type="evidence" value="ECO:0007669"/>
    <property type="project" value="TreeGrafter"/>
</dbReference>
<dbReference type="InterPro" id="IPR049039">
    <property type="entry name" value="RMD1-3_a_helical_rpt"/>
</dbReference>
<accession>A0A0R3S9F6</accession>
<comment type="subcellular location">
    <subcellularLocation>
        <location evidence="1">Cytoplasm</location>
        <location evidence="1">Cytoskeleton</location>
    </subcellularLocation>
</comment>
<keyword evidence="3" id="KW-0963">Cytoplasm</keyword>
<dbReference type="InterPro" id="IPR011990">
    <property type="entry name" value="TPR-like_helical_dom_sf"/>
</dbReference>
<evidence type="ECO:0000256" key="4">
    <source>
        <dbReference type="ARBA" id="ARBA00022737"/>
    </source>
</evidence>
<evidence type="ECO:0000313" key="9">
    <source>
        <dbReference type="EMBL" id="VDL18342.1"/>
    </source>
</evidence>
<organism evidence="11">
    <name type="scientific">Hymenolepis diminuta</name>
    <name type="common">Rat tapeworm</name>
    <dbReference type="NCBI Taxonomy" id="6216"/>
    <lineage>
        <taxon>Eukaryota</taxon>
        <taxon>Metazoa</taxon>
        <taxon>Spiralia</taxon>
        <taxon>Lophotrochozoa</taxon>
        <taxon>Platyhelminthes</taxon>
        <taxon>Cestoda</taxon>
        <taxon>Eucestoda</taxon>
        <taxon>Cyclophyllidea</taxon>
        <taxon>Hymenolepididae</taxon>
        <taxon>Hymenolepis</taxon>
    </lineage>
</organism>
<evidence type="ECO:0000256" key="1">
    <source>
        <dbReference type="ARBA" id="ARBA00004245"/>
    </source>
</evidence>
<evidence type="ECO:0000256" key="8">
    <source>
        <dbReference type="ARBA" id="ARBA00041958"/>
    </source>
</evidence>
<evidence type="ECO:0000313" key="10">
    <source>
        <dbReference type="Proteomes" id="UP000274504"/>
    </source>
</evidence>
<dbReference type="GO" id="GO:0008017">
    <property type="term" value="F:microtubule binding"/>
    <property type="evidence" value="ECO:0007669"/>
    <property type="project" value="TreeGrafter"/>
</dbReference>
<dbReference type="AlphaFoldDB" id="A0A0R3S9F6"/>
<dbReference type="WBParaSite" id="HDID_0000088001-mRNA-1">
    <property type="protein sequence ID" value="HDID_0000088001-mRNA-1"/>
    <property type="gene ID" value="HDID_0000088001"/>
</dbReference>
<dbReference type="OrthoDB" id="69711at2759"/>
<name>A0A0R3S9F6_HYMDI</name>
<dbReference type="Gene3D" id="1.25.40.10">
    <property type="entry name" value="Tetratricopeptide repeat domain"/>
    <property type="match status" value="1"/>
</dbReference>
<keyword evidence="4" id="KW-0677">Repeat</keyword>
<dbReference type="STRING" id="6216.A0A0R3S9F6"/>
<evidence type="ECO:0000256" key="2">
    <source>
        <dbReference type="ARBA" id="ARBA00011375"/>
    </source>
</evidence>
<evidence type="ECO:0000256" key="7">
    <source>
        <dbReference type="ARBA" id="ARBA00039966"/>
    </source>
</evidence>
<dbReference type="EMBL" id="UYSG01000134">
    <property type="protein sequence ID" value="VDL18342.1"/>
    <property type="molecule type" value="Genomic_DNA"/>
</dbReference>
<dbReference type="GO" id="GO:0005876">
    <property type="term" value="C:spindle microtubule"/>
    <property type="evidence" value="ECO:0007669"/>
    <property type="project" value="TreeGrafter"/>
</dbReference>
<evidence type="ECO:0000256" key="5">
    <source>
        <dbReference type="ARBA" id="ARBA00022803"/>
    </source>
</evidence>
<sequence>MSSSESELVEEIDKLDDEEKFEEIYDKLVRYDGDFKGMSLELMWRLARTCRYLVLTKGRGDKKSKEKWIQTGLDVMKSAVEQYPNECLSNTWYGIMLNVKCAEEGIKNKIKLGYEIRSYFDIAFKKGYAANKHDYVTLHCLGSWCYEVSALNRFERVIAKTFFGEPPESSYDEALRFFLEAEQVEPGHIFTLCRITQCYDKLGCAQEAKDWALKAIKLHAPDSEIEEAQRDCRRIAAK</sequence>
<evidence type="ECO:0000256" key="3">
    <source>
        <dbReference type="ARBA" id="ARBA00022490"/>
    </source>
</evidence>
<dbReference type="PANTHER" id="PTHR16056">
    <property type="entry name" value="REGULATOR OF MICROTUBULE DYNAMICS PROTEIN"/>
    <property type="match status" value="1"/>
</dbReference>
<dbReference type="PANTHER" id="PTHR16056:SF16">
    <property type="entry name" value="REGULATOR OF MICROTUBULE DYNAMICS PROTEIN 1"/>
    <property type="match status" value="1"/>
</dbReference>
<dbReference type="Proteomes" id="UP000274504">
    <property type="component" value="Unassembled WGS sequence"/>
</dbReference>
<reference evidence="11" key="1">
    <citation type="submission" date="2017-02" db="UniProtKB">
        <authorList>
            <consortium name="WormBaseParasite"/>
        </authorList>
    </citation>
    <scope>IDENTIFICATION</scope>
</reference>
<comment type="subunit">
    <text evidence="2">Interacts with microtubules.</text>
</comment>
<dbReference type="GO" id="GO:0005737">
    <property type="term" value="C:cytoplasm"/>
    <property type="evidence" value="ECO:0007669"/>
    <property type="project" value="TreeGrafter"/>
</dbReference>
<proteinExistence type="predicted"/>